<dbReference type="AlphaFoldDB" id="A0A5C6CQI3"/>
<evidence type="ECO:0000313" key="2">
    <source>
        <dbReference type="Proteomes" id="UP000316304"/>
    </source>
</evidence>
<sequence>MHRLGFSKHLVLPGRWPDYQRVHRHFTRRCKRRGYIPFGDGVSFQCCVVFEPVAFAFTSVSSCRVVFERFTSNSNAT</sequence>
<accession>A0A5C6CQI3</accession>
<keyword evidence="2" id="KW-1185">Reference proteome</keyword>
<dbReference type="Proteomes" id="UP000316304">
    <property type="component" value="Unassembled WGS sequence"/>
</dbReference>
<proteinExistence type="predicted"/>
<protein>
    <submittedName>
        <fullName evidence="1">Uncharacterized protein</fullName>
    </submittedName>
</protein>
<dbReference type="EMBL" id="SJPT01000001">
    <property type="protein sequence ID" value="TWU26772.1"/>
    <property type="molecule type" value="Genomic_DNA"/>
</dbReference>
<comment type="caution">
    <text evidence="1">The sequence shown here is derived from an EMBL/GenBank/DDBJ whole genome shotgun (WGS) entry which is preliminary data.</text>
</comment>
<organism evidence="1 2">
    <name type="scientific">Novipirellula galeiformis</name>
    <dbReference type="NCBI Taxonomy" id="2528004"/>
    <lineage>
        <taxon>Bacteria</taxon>
        <taxon>Pseudomonadati</taxon>
        <taxon>Planctomycetota</taxon>
        <taxon>Planctomycetia</taxon>
        <taxon>Pirellulales</taxon>
        <taxon>Pirellulaceae</taxon>
        <taxon>Novipirellula</taxon>
    </lineage>
</organism>
<reference evidence="1 2" key="1">
    <citation type="submission" date="2019-02" db="EMBL/GenBank/DDBJ databases">
        <title>Deep-cultivation of Planctomycetes and their phenomic and genomic characterization uncovers novel biology.</title>
        <authorList>
            <person name="Wiegand S."/>
            <person name="Jogler M."/>
            <person name="Boedeker C."/>
            <person name="Pinto D."/>
            <person name="Vollmers J."/>
            <person name="Rivas-Marin E."/>
            <person name="Kohn T."/>
            <person name="Peeters S.H."/>
            <person name="Heuer A."/>
            <person name="Rast P."/>
            <person name="Oberbeckmann S."/>
            <person name="Bunk B."/>
            <person name="Jeske O."/>
            <person name="Meyerdierks A."/>
            <person name="Storesund J.E."/>
            <person name="Kallscheuer N."/>
            <person name="Luecker S."/>
            <person name="Lage O.M."/>
            <person name="Pohl T."/>
            <person name="Merkel B.J."/>
            <person name="Hornburger P."/>
            <person name="Mueller R.-W."/>
            <person name="Bruemmer F."/>
            <person name="Labrenz M."/>
            <person name="Spormann A.M."/>
            <person name="Op Den Camp H."/>
            <person name="Overmann J."/>
            <person name="Amann R."/>
            <person name="Jetten M.S.M."/>
            <person name="Mascher T."/>
            <person name="Medema M.H."/>
            <person name="Devos D.P."/>
            <person name="Kaster A.-K."/>
            <person name="Ovreas L."/>
            <person name="Rohde M."/>
            <person name="Galperin M.Y."/>
            <person name="Jogler C."/>
        </authorList>
    </citation>
    <scope>NUCLEOTIDE SEQUENCE [LARGE SCALE GENOMIC DNA]</scope>
    <source>
        <strain evidence="1 2">Pla52o</strain>
    </source>
</reference>
<name>A0A5C6CQI3_9BACT</name>
<gene>
    <name evidence="1" type="ORF">Pla52o_06270</name>
</gene>
<evidence type="ECO:0000313" key="1">
    <source>
        <dbReference type="EMBL" id="TWU26772.1"/>
    </source>
</evidence>